<dbReference type="PANTHER" id="PTHR33142:SF13">
    <property type="entry name" value="CYCLIN-DEPENDENT PROTEIN KINASE INHIBITOR SMR1"/>
    <property type="match status" value="1"/>
</dbReference>
<dbReference type="GO" id="GO:0004860">
    <property type="term" value="F:protein kinase inhibitor activity"/>
    <property type="evidence" value="ECO:0007669"/>
    <property type="project" value="UniProtKB-KW"/>
</dbReference>
<sequence length="130" mass="14871">MSTDLDLRRTLLEVVRRPAIKLQIPRPLSSMAADHGGVIIQKERIDNIDGGAEELCCRTPTSAENKIPVVLQCPPAPRKRKRPPTCRRRLIELEFVEIVSREEIEPYFTSSFDHENRVKKSAKISFCECK</sequence>
<dbReference type="RefSeq" id="XP_022957068.1">
    <property type="nucleotide sequence ID" value="XM_023101300.1"/>
</dbReference>
<reference evidence="4" key="1">
    <citation type="submission" date="2025-08" db="UniProtKB">
        <authorList>
            <consortium name="RefSeq"/>
        </authorList>
    </citation>
    <scope>IDENTIFICATION</scope>
    <source>
        <tissue evidence="4">Young leaves</tissue>
    </source>
</reference>
<evidence type="ECO:0000313" key="4">
    <source>
        <dbReference type="RefSeq" id="XP_022957068.1"/>
    </source>
</evidence>
<keyword evidence="2" id="KW-0131">Cell cycle</keyword>
<dbReference type="GeneID" id="111458554"/>
<keyword evidence="1 4" id="KW-0649">Protein kinase inhibitor</keyword>
<keyword evidence="3" id="KW-1185">Reference proteome</keyword>
<accession>A0A6J1GZ63</accession>
<dbReference type="InterPro" id="IPR040389">
    <property type="entry name" value="SMR"/>
</dbReference>
<dbReference type="GO" id="GO:0032875">
    <property type="term" value="P:regulation of DNA endoreduplication"/>
    <property type="evidence" value="ECO:0007669"/>
    <property type="project" value="InterPro"/>
</dbReference>
<organism evidence="3 4">
    <name type="scientific">Cucurbita moschata</name>
    <name type="common">Winter crookneck squash</name>
    <name type="synonym">Cucurbita pepo var. moschata</name>
    <dbReference type="NCBI Taxonomy" id="3662"/>
    <lineage>
        <taxon>Eukaryota</taxon>
        <taxon>Viridiplantae</taxon>
        <taxon>Streptophyta</taxon>
        <taxon>Embryophyta</taxon>
        <taxon>Tracheophyta</taxon>
        <taxon>Spermatophyta</taxon>
        <taxon>Magnoliopsida</taxon>
        <taxon>eudicotyledons</taxon>
        <taxon>Gunneridae</taxon>
        <taxon>Pentapetalae</taxon>
        <taxon>rosids</taxon>
        <taxon>fabids</taxon>
        <taxon>Cucurbitales</taxon>
        <taxon>Cucurbitaceae</taxon>
        <taxon>Cucurbiteae</taxon>
        <taxon>Cucurbita</taxon>
    </lineage>
</organism>
<dbReference type="KEGG" id="cmos:111458554"/>
<dbReference type="AlphaFoldDB" id="A0A6J1GZ63"/>
<gene>
    <name evidence="4" type="primary">LOC111458554</name>
</gene>
<name>A0A6J1GZ63_CUCMO</name>
<protein>
    <submittedName>
        <fullName evidence="4">Cyclin-dependent protein kinase inhibitor SMR1-like</fullName>
    </submittedName>
</protein>
<evidence type="ECO:0000256" key="1">
    <source>
        <dbReference type="ARBA" id="ARBA00023013"/>
    </source>
</evidence>
<dbReference type="Proteomes" id="UP000504609">
    <property type="component" value="Unplaced"/>
</dbReference>
<dbReference type="PANTHER" id="PTHR33142">
    <property type="entry name" value="CYCLIN-DEPENDENT PROTEIN KINASE INHIBITOR SMR13"/>
    <property type="match status" value="1"/>
</dbReference>
<evidence type="ECO:0000256" key="2">
    <source>
        <dbReference type="ARBA" id="ARBA00023306"/>
    </source>
</evidence>
<evidence type="ECO:0000313" key="3">
    <source>
        <dbReference type="Proteomes" id="UP000504609"/>
    </source>
</evidence>
<proteinExistence type="predicted"/>